<feature type="domain" description="ABC3 transporter permease C-terminal" evidence="8">
    <location>
        <begin position="284"/>
        <end position="397"/>
    </location>
</feature>
<dbReference type="AlphaFoldDB" id="A0A9X0RCH7"/>
<dbReference type="Pfam" id="PF12704">
    <property type="entry name" value="MacB_PCD"/>
    <property type="match status" value="1"/>
</dbReference>
<dbReference type="PANTHER" id="PTHR30572">
    <property type="entry name" value="MEMBRANE COMPONENT OF TRANSPORTER-RELATED"/>
    <property type="match status" value="1"/>
</dbReference>
<dbReference type="GO" id="GO:0022857">
    <property type="term" value="F:transmembrane transporter activity"/>
    <property type="evidence" value="ECO:0007669"/>
    <property type="project" value="TreeGrafter"/>
</dbReference>
<protein>
    <submittedName>
        <fullName evidence="10">ABC transporter permease</fullName>
    </submittedName>
</protein>
<dbReference type="Proteomes" id="UP000615796">
    <property type="component" value="Unassembled WGS sequence"/>
</dbReference>
<keyword evidence="2" id="KW-1003">Cell membrane</keyword>
<organism evidence="10 11">
    <name type="scientific">Vibrio metschnikovii</name>
    <dbReference type="NCBI Taxonomy" id="28172"/>
    <lineage>
        <taxon>Bacteria</taxon>
        <taxon>Pseudomonadati</taxon>
        <taxon>Pseudomonadota</taxon>
        <taxon>Gammaproteobacteria</taxon>
        <taxon>Vibrionales</taxon>
        <taxon>Vibrionaceae</taxon>
        <taxon>Vibrio</taxon>
    </lineage>
</organism>
<feature type="transmembrane region" description="Helical" evidence="7">
    <location>
        <begin position="276"/>
        <end position="299"/>
    </location>
</feature>
<evidence type="ECO:0000256" key="7">
    <source>
        <dbReference type="SAM" id="Phobius"/>
    </source>
</evidence>
<evidence type="ECO:0000256" key="5">
    <source>
        <dbReference type="ARBA" id="ARBA00023136"/>
    </source>
</evidence>
<evidence type="ECO:0000256" key="3">
    <source>
        <dbReference type="ARBA" id="ARBA00022692"/>
    </source>
</evidence>
<sequence length="405" mass="43671">MNTLFLQVTQTLLAHRLRSTLAIIAIVWGMLSVLVLVALGEGFYRVNTQSFALLMSDTQMAFPGQTAKPWQGLPAKRPIRISKEQMHALAKQPAIEQLSVMYGKWDATVTNAQGRSLPGYVAGVDQHYFALQSLTLRPASRAITPNDVFNHARVAIIGWQLAQVGQLALGDSVKVNGIPFFIIGITEQKEGGVSLNNESNQLMIPSTTFTDLWQSNPYSLLVKPKADIPGVALRHAIQTFFAKQQHYDPTDSEAVYLPDFSSGAQFINALFRGIQLFLGASGMMTLAVGALGVANIMFLSVTERTREIGVRLAVGATPKIILWQFILEGTLLVTLGCAIGVGLSYLAIATLNQLGLPDWLGTPIITSASIVGSLLITACLALCAAYFPARRAAHLTPVLALSARG</sequence>
<feature type="transmembrane region" description="Helical" evidence="7">
    <location>
        <begin position="21"/>
        <end position="44"/>
    </location>
</feature>
<keyword evidence="11" id="KW-1185">Reference proteome</keyword>
<evidence type="ECO:0000313" key="10">
    <source>
        <dbReference type="EMBL" id="MBC5852668.1"/>
    </source>
</evidence>
<dbReference type="InterPro" id="IPR025857">
    <property type="entry name" value="MacB_PCD"/>
</dbReference>
<evidence type="ECO:0000313" key="11">
    <source>
        <dbReference type="Proteomes" id="UP000615796"/>
    </source>
</evidence>
<keyword evidence="3 7" id="KW-0812">Transmembrane</keyword>
<proteinExistence type="inferred from homology"/>
<evidence type="ECO:0000259" key="9">
    <source>
        <dbReference type="Pfam" id="PF12704"/>
    </source>
</evidence>
<accession>A0A9X0RCH7</accession>
<name>A0A9X0RCH7_VIBME</name>
<comment type="subcellular location">
    <subcellularLocation>
        <location evidence="1">Cell membrane</location>
        <topology evidence="1">Multi-pass membrane protein</topology>
    </subcellularLocation>
</comment>
<evidence type="ECO:0000256" key="4">
    <source>
        <dbReference type="ARBA" id="ARBA00022989"/>
    </source>
</evidence>
<keyword evidence="5 7" id="KW-0472">Membrane</keyword>
<comment type="similarity">
    <text evidence="6">Belongs to the ABC-4 integral membrane protein family.</text>
</comment>
<keyword evidence="4 7" id="KW-1133">Transmembrane helix</keyword>
<dbReference type="InterPro" id="IPR050250">
    <property type="entry name" value="Macrolide_Exporter_MacB"/>
</dbReference>
<feature type="transmembrane region" description="Helical" evidence="7">
    <location>
        <begin position="320"/>
        <end position="348"/>
    </location>
</feature>
<reference evidence="10" key="1">
    <citation type="submission" date="2020-08" db="EMBL/GenBank/DDBJ databases">
        <title>Genome Sequencing and Pan-Genome Analysis of Migratory bird Vibrio Strains, Inner Mongolia.</title>
        <authorList>
            <person name="Zheng L."/>
        </authorList>
    </citation>
    <scope>NUCLEOTIDE SEQUENCE</scope>
    <source>
        <strain evidence="10">M13F</strain>
    </source>
</reference>
<dbReference type="GO" id="GO:0005886">
    <property type="term" value="C:plasma membrane"/>
    <property type="evidence" value="ECO:0007669"/>
    <property type="project" value="UniProtKB-SubCell"/>
</dbReference>
<evidence type="ECO:0000256" key="1">
    <source>
        <dbReference type="ARBA" id="ARBA00004651"/>
    </source>
</evidence>
<comment type="caution">
    <text evidence="10">The sequence shown here is derived from an EMBL/GenBank/DDBJ whole genome shotgun (WGS) entry which is preliminary data.</text>
</comment>
<dbReference type="PANTHER" id="PTHR30572:SF4">
    <property type="entry name" value="ABC TRANSPORTER PERMEASE YTRF"/>
    <property type="match status" value="1"/>
</dbReference>
<dbReference type="InterPro" id="IPR003838">
    <property type="entry name" value="ABC3_permease_C"/>
</dbReference>
<gene>
    <name evidence="10" type="ORF">H8Q88_17335</name>
</gene>
<evidence type="ECO:0000259" key="8">
    <source>
        <dbReference type="Pfam" id="PF02687"/>
    </source>
</evidence>
<dbReference type="EMBL" id="JACRUP010000017">
    <property type="protein sequence ID" value="MBC5852668.1"/>
    <property type="molecule type" value="Genomic_DNA"/>
</dbReference>
<dbReference type="Pfam" id="PF02687">
    <property type="entry name" value="FtsX"/>
    <property type="match status" value="1"/>
</dbReference>
<feature type="transmembrane region" description="Helical" evidence="7">
    <location>
        <begin position="360"/>
        <end position="387"/>
    </location>
</feature>
<evidence type="ECO:0000256" key="6">
    <source>
        <dbReference type="ARBA" id="ARBA00038076"/>
    </source>
</evidence>
<feature type="domain" description="MacB-like periplasmic core" evidence="9">
    <location>
        <begin position="19"/>
        <end position="228"/>
    </location>
</feature>
<dbReference type="RefSeq" id="WP_170905268.1">
    <property type="nucleotide sequence ID" value="NZ_CP095312.1"/>
</dbReference>
<evidence type="ECO:0000256" key="2">
    <source>
        <dbReference type="ARBA" id="ARBA00022475"/>
    </source>
</evidence>